<evidence type="ECO:0000259" key="9">
    <source>
        <dbReference type="PROSITE" id="PS50110"/>
    </source>
</evidence>
<evidence type="ECO:0000313" key="10">
    <source>
        <dbReference type="EMBL" id="RKN82887.1"/>
    </source>
</evidence>
<dbReference type="OrthoDB" id="5401077at2"/>
<sequence length="454" mass="50596">MLDANILVIDDNKSVLSALEILLQFEYKNVATISNPNQISSFPGFQNLDIVLLDMNFSAGVNTGNEGLFWLKEIKKKAPHISVIMMTAYGAVDLAVKAIKEGASDFILKPWNNERLLTTVKSAYALRKSQKQVKELKQKQDNLKQVINQKKQYIIGNSKALHSVLNLTRKVSKTDVNVLITGENGTGKELIARELHRTSHRSQEVFISVDMGSISESLFESELFGHLKGAFTDAKEDRAGKFEAANGGTLFLDEIGNLSLQTQAKLLSAIQHKTIVRVGSNKSIPVDIRLICATNSDLEKMVSDGLFREDLLYRINTIQINVPPLREREGDILILADFYLNRFMSKYGKQGLRINQAAQEKLTAYSWPGNVRELQHTLERAVILSESAVLKPEDFLLTASVAISMETGPNTLEEMELLMINNALKQNNGNYSAAAEQLGISRQTLYNKLKKLGN</sequence>
<dbReference type="Pfam" id="PF25601">
    <property type="entry name" value="AAA_lid_14"/>
    <property type="match status" value="1"/>
</dbReference>
<dbReference type="CDD" id="cd00009">
    <property type="entry name" value="AAA"/>
    <property type="match status" value="1"/>
</dbReference>
<organism evidence="10 11">
    <name type="scientific">Ulvibacterium marinum</name>
    <dbReference type="NCBI Taxonomy" id="2419782"/>
    <lineage>
        <taxon>Bacteria</taxon>
        <taxon>Pseudomonadati</taxon>
        <taxon>Bacteroidota</taxon>
        <taxon>Flavobacteriia</taxon>
        <taxon>Flavobacteriales</taxon>
        <taxon>Flavobacteriaceae</taxon>
        <taxon>Ulvibacterium</taxon>
    </lineage>
</organism>
<dbReference type="SMART" id="SM00448">
    <property type="entry name" value="REC"/>
    <property type="match status" value="1"/>
</dbReference>
<accession>A0A3B0CG42</accession>
<dbReference type="InterPro" id="IPR011006">
    <property type="entry name" value="CheY-like_superfamily"/>
</dbReference>
<dbReference type="Gene3D" id="3.40.50.300">
    <property type="entry name" value="P-loop containing nucleotide triphosphate hydrolases"/>
    <property type="match status" value="1"/>
</dbReference>
<keyword evidence="1" id="KW-0547">Nucleotide-binding</keyword>
<dbReference type="SUPFAM" id="SSF46689">
    <property type="entry name" value="Homeodomain-like"/>
    <property type="match status" value="1"/>
</dbReference>
<feature type="domain" description="Response regulatory" evidence="9">
    <location>
        <begin position="5"/>
        <end position="124"/>
    </location>
</feature>
<dbReference type="GO" id="GO:0005524">
    <property type="term" value="F:ATP binding"/>
    <property type="evidence" value="ECO:0007669"/>
    <property type="project" value="UniProtKB-KW"/>
</dbReference>
<dbReference type="InterPro" id="IPR025944">
    <property type="entry name" value="Sigma_54_int_dom_CS"/>
</dbReference>
<name>A0A3B0CG42_9FLAO</name>
<dbReference type="SMART" id="SM00382">
    <property type="entry name" value="AAA"/>
    <property type="match status" value="1"/>
</dbReference>
<proteinExistence type="predicted"/>
<dbReference type="InterPro" id="IPR025943">
    <property type="entry name" value="Sigma_54_int_dom_ATP-bd_2"/>
</dbReference>
<dbReference type="InterPro" id="IPR002078">
    <property type="entry name" value="Sigma_54_int"/>
</dbReference>
<evidence type="ECO:0000256" key="6">
    <source>
        <dbReference type="PROSITE-ProRule" id="PRU00169"/>
    </source>
</evidence>
<dbReference type="Pfam" id="PF02954">
    <property type="entry name" value="HTH_8"/>
    <property type="match status" value="1"/>
</dbReference>
<dbReference type="SUPFAM" id="SSF52540">
    <property type="entry name" value="P-loop containing nucleoside triphosphate hydrolases"/>
    <property type="match status" value="1"/>
</dbReference>
<dbReference type="FunFam" id="3.40.50.300:FF:000006">
    <property type="entry name" value="DNA-binding transcriptional regulator NtrC"/>
    <property type="match status" value="1"/>
</dbReference>
<dbReference type="PROSITE" id="PS50045">
    <property type="entry name" value="SIGMA54_INTERACT_4"/>
    <property type="match status" value="1"/>
</dbReference>
<evidence type="ECO:0000256" key="5">
    <source>
        <dbReference type="ARBA" id="ARBA00023163"/>
    </source>
</evidence>
<dbReference type="PROSITE" id="PS00676">
    <property type="entry name" value="SIGMA54_INTERACT_2"/>
    <property type="match status" value="1"/>
</dbReference>
<keyword evidence="11" id="KW-1185">Reference proteome</keyword>
<dbReference type="InterPro" id="IPR003593">
    <property type="entry name" value="AAA+_ATPase"/>
</dbReference>
<dbReference type="Gene3D" id="1.10.8.60">
    <property type="match status" value="1"/>
</dbReference>
<dbReference type="Proteomes" id="UP000276603">
    <property type="component" value="Unassembled WGS sequence"/>
</dbReference>
<dbReference type="InterPro" id="IPR058031">
    <property type="entry name" value="AAA_lid_NorR"/>
</dbReference>
<feature type="domain" description="Sigma-54 factor interaction" evidence="8">
    <location>
        <begin position="154"/>
        <end position="383"/>
    </location>
</feature>
<dbReference type="InterPro" id="IPR009057">
    <property type="entry name" value="Homeodomain-like_sf"/>
</dbReference>
<keyword evidence="2" id="KW-0067">ATP-binding</keyword>
<dbReference type="InterPro" id="IPR002197">
    <property type="entry name" value="HTH_Fis"/>
</dbReference>
<evidence type="ECO:0000256" key="1">
    <source>
        <dbReference type="ARBA" id="ARBA00022741"/>
    </source>
</evidence>
<evidence type="ECO:0000256" key="3">
    <source>
        <dbReference type="ARBA" id="ARBA00023015"/>
    </source>
</evidence>
<dbReference type="AlphaFoldDB" id="A0A3B0CG42"/>
<dbReference type="RefSeq" id="WP_120710090.1">
    <property type="nucleotide sequence ID" value="NZ_RBCJ01000001.1"/>
</dbReference>
<dbReference type="SUPFAM" id="SSF52172">
    <property type="entry name" value="CheY-like"/>
    <property type="match status" value="1"/>
</dbReference>
<dbReference type="PANTHER" id="PTHR32071">
    <property type="entry name" value="TRANSCRIPTIONAL REGULATORY PROTEIN"/>
    <property type="match status" value="1"/>
</dbReference>
<dbReference type="PROSITE" id="PS00688">
    <property type="entry name" value="SIGMA54_INTERACT_3"/>
    <property type="match status" value="1"/>
</dbReference>
<keyword evidence="3" id="KW-0805">Transcription regulation</keyword>
<keyword evidence="7" id="KW-0175">Coiled coil</keyword>
<dbReference type="Pfam" id="PF00158">
    <property type="entry name" value="Sigma54_activat"/>
    <property type="match status" value="1"/>
</dbReference>
<keyword evidence="5" id="KW-0804">Transcription</keyword>
<protein>
    <submittedName>
        <fullName evidence="10">Sigma-54-dependent Fis family transcriptional regulator</fullName>
    </submittedName>
</protein>
<dbReference type="GO" id="GO:0043565">
    <property type="term" value="F:sequence-specific DNA binding"/>
    <property type="evidence" value="ECO:0007669"/>
    <property type="project" value="InterPro"/>
</dbReference>
<evidence type="ECO:0000259" key="8">
    <source>
        <dbReference type="PROSITE" id="PS50045"/>
    </source>
</evidence>
<keyword evidence="4" id="KW-0238">DNA-binding</keyword>
<keyword evidence="6" id="KW-0597">Phosphoprotein</keyword>
<feature type="modified residue" description="4-aspartylphosphate" evidence="6">
    <location>
        <position position="54"/>
    </location>
</feature>
<dbReference type="InterPro" id="IPR027417">
    <property type="entry name" value="P-loop_NTPase"/>
</dbReference>
<evidence type="ECO:0000256" key="2">
    <source>
        <dbReference type="ARBA" id="ARBA00022840"/>
    </source>
</evidence>
<dbReference type="PRINTS" id="PR01590">
    <property type="entry name" value="HTHFIS"/>
</dbReference>
<evidence type="ECO:0000256" key="7">
    <source>
        <dbReference type="SAM" id="Coils"/>
    </source>
</evidence>
<dbReference type="Pfam" id="PF00072">
    <property type="entry name" value="Response_reg"/>
    <property type="match status" value="1"/>
</dbReference>
<dbReference type="GO" id="GO:0006355">
    <property type="term" value="P:regulation of DNA-templated transcription"/>
    <property type="evidence" value="ECO:0007669"/>
    <property type="project" value="InterPro"/>
</dbReference>
<dbReference type="InterPro" id="IPR001789">
    <property type="entry name" value="Sig_transdc_resp-reg_receiver"/>
</dbReference>
<comment type="caution">
    <text evidence="10">The sequence shown here is derived from an EMBL/GenBank/DDBJ whole genome shotgun (WGS) entry which is preliminary data.</text>
</comment>
<dbReference type="Gene3D" id="3.40.50.2300">
    <property type="match status" value="1"/>
</dbReference>
<evidence type="ECO:0000313" key="11">
    <source>
        <dbReference type="Proteomes" id="UP000276603"/>
    </source>
</evidence>
<dbReference type="Gene3D" id="1.10.10.60">
    <property type="entry name" value="Homeodomain-like"/>
    <property type="match status" value="1"/>
</dbReference>
<evidence type="ECO:0000256" key="4">
    <source>
        <dbReference type="ARBA" id="ARBA00023125"/>
    </source>
</evidence>
<reference evidence="10 11" key="1">
    <citation type="submission" date="2018-10" db="EMBL/GenBank/DDBJ databases">
        <title>Ulvibacterium marinum gen. nov., sp. nov., a novel marine bacterium of the family Flavobacteriaceae, isolated from a culture of the green alga Ulva prolifera.</title>
        <authorList>
            <person name="Zhang Z."/>
        </authorList>
    </citation>
    <scope>NUCLEOTIDE SEQUENCE [LARGE SCALE GENOMIC DNA]</scope>
    <source>
        <strain evidence="10 11">CCMM003</strain>
    </source>
</reference>
<dbReference type="PROSITE" id="PS50110">
    <property type="entry name" value="RESPONSE_REGULATORY"/>
    <property type="match status" value="1"/>
</dbReference>
<dbReference type="PANTHER" id="PTHR32071:SF113">
    <property type="entry name" value="ALGINATE BIOSYNTHESIS TRANSCRIPTIONAL REGULATORY PROTEIN ALGB"/>
    <property type="match status" value="1"/>
</dbReference>
<dbReference type="EMBL" id="RBCJ01000001">
    <property type="protein sequence ID" value="RKN82887.1"/>
    <property type="molecule type" value="Genomic_DNA"/>
</dbReference>
<dbReference type="GO" id="GO:0000160">
    <property type="term" value="P:phosphorelay signal transduction system"/>
    <property type="evidence" value="ECO:0007669"/>
    <property type="project" value="InterPro"/>
</dbReference>
<gene>
    <name evidence="10" type="ORF">D7Z94_03335</name>
</gene>
<feature type="coiled-coil region" evidence="7">
    <location>
        <begin position="126"/>
        <end position="153"/>
    </location>
</feature>